<evidence type="ECO:0000256" key="1">
    <source>
        <dbReference type="SAM" id="MobiDB-lite"/>
    </source>
</evidence>
<dbReference type="PROSITE" id="PS50053">
    <property type="entry name" value="UBIQUITIN_2"/>
    <property type="match status" value="1"/>
</dbReference>
<proteinExistence type="predicted"/>
<protein>
    <recommendedName>
        <fullName evidence="2">Ubiquitin-like domain-containing protein</fullName>
    </recommendedName>
</protein>
<dbReference type="PANTHER" id="PTHR10562">
    <property type="entry name" value="SMALL UBIQUITIN-RELATED MODIFIER"/>
    <property type="match status" value="1"/>
</dbReference>
<dbReference type="Proteomes" id="UP001054889">
    <property type="component" value="Unassembled WGS sequence"/>
</dbReference>
<feature type="domain" description="Ubiquitin-like" evidence="2">
    <location>
        <begin position="78"/>
        <end position="156"/>
    </location>
</feature>
<name>A0AAV5DMY5_ELECO</name>
<reference evidence="3" key="1">
    <citation type="journal article" date="2018" name="DNA Res.">
        <title>Multiple hybrid de novo genome assembly of finger millet, an orphan allotetraploid crop.</title>
        <authorList>
            <person name="Hatakeyama M."/>
            <person name="Aluri S."/>
            <person name="Balachadran M.T."/>
            <person name="Sivarajan S.R."/>
            <person name="Patrignani A."/>
            <person name="Gruter S."/>
            <person name="Poveda L."/>
            <person name="Shimizu-Inatsugi R."/>
            <person name="Baeten J."/>
            <person name="Francoijs K.J."/>
            <person name="Nataraja K.N."/>
            <person name="Reddy Y.A.N."/>
            <person name="Phadnis S."/>
            <person name="Ravikumar R.L."/>
            <person name="Schlapbach R."/>
            <person name="Sreeman S.M."/>
            <person name="Shimizu K.K."/>
        </authorList>
    </citation>
    <scope>NUCLEOTIDE SEQUENCE</scope>
</reference>
<organism evidence="3 4">
    <name type="scientific">Eleusine coracana subsp. coracana</name>
    <dbReference type="NCBI Taxonomy" id="191504"/>
    <lineage>
        <taxon>Eukaryota</taxon>
        <taxon>Viridiplantae</taxon>
        <taxon>Streptophyta</taxon>
        <taxon>Embryophyta</taxon>
        <taxon>Tracheophyta</taxon>
        <taxon>Spermatophyta</taxon>
        <taxon>Magnoliopsida</taxon>
        <taxon>Liliopsida</taxon>
        <taxon>Poales</taxon>
        <taxon>Poaceae</taxon>
        <taxon>PACMAD clade</taxon>
        <taxon>Chloridoideae</taxon>
        <taxon>Cynodonteae</taxon>
        <taxon>Eleusininae</taxon>
        <taxon>Eleusine</taxon>
    </lineage>
</organism>
<gene>
    <name evidence="3" type="primary">ga29438</name>
    <name evidence="3" type="ORF">PR202_ga29438</name>
</gene>
<evidence type="ECO:0000313" key="3">
    <source>
        <dbReference type="EMBL" id="GJN11260.1"/>
    </source>
</evidence>
<keyword evidence="4" id="KW-1185">Reference proteome</keyword>
<evidence type="ECO:0000259" key="2">
    <source>
        <dbReference type="PROSITE" id="PS50053"/>
    </source>
</evidence>
<reference evidence="3" key="2">
    <citation type="submission" date="2021-12" db="EMBL/GenBank/DDBJ databases">
        <title>Resequencing data analysis of finger millet.</title>
        <authorList>
            <person name="Hatakeyama M."/>
            <person name="Aluri S."/>
            <person name="Balachadran M.T."/>
            <person name="Sivarajan S.R."/>
            <person name="Poveda L."/>
            <person name="Shimizu-Inatsugi R."/>
            <person name="Schlapbach R."/>
            <person name="Sreeman S.M."/>
            <person name="Shimizu K.K."/>
        </authorList>
    </citation>
    <scope>NUCLEOTIDE SEQUENCE</scope>
</reference>
<dbReference type="EMBL" id="BQKI01000018">
    <property type="protein sequence ID" value="GJN11260.1"/>
    <property type="molecule type" value="Genomic_DNA"/>
</dbReference>
<dbReference type="SUPFAM" id="SSF54236">
    <property type="entry name" value="Ubiquitin-like"/>
    <property type="match status" value="1"/>
</dbReference>
<dbReference type="InterPro" id="IPR029071">
    <property type="entry name" value="Ubiquitin-like_domsf"/>
</dbReference>
<comment type="caution">
    <text evidence="3">The sequence shown here is derived from an EMBL/GenBank/DDBJ whole genome shotgun (WGS) entry which is preliminary data.</text>
</comment>
<dbReference type="AlphaFoldDB" id="A0AAV5DMY5"/>
<dbReference type="Gene3D" id="3.10.20.90">
    <property type="entry name" value="Phosphatidylinositol 3-kinase Catalytic Subunit, Chain A, domain 1"/>
    <property type="match status" value="1"/>
</dbReference>
<feature type="region of interest" description="Disordered" evidence="1">
    <location>
        <begin position="17"/>
        <end position="73"/>
    </location>
</feature>
<dbReference type="InterPro" id="IPR022617">
    <property type="entry name" value="Rad60/SUMO-like_dom"/>
</dbReference>
<sequence>MHAVLAAYRRHADTFPGIVPHRKSERGAPARPIAAQSQPLQAYGPIPTPPEMNSSGGAAARSDGNEEEDRKPVIKPGVHLTLKVQDTAGRKLVRTVRRTEKLQALMDAYYAIVADVTYGTGRFLYDGGRLAGWQTPAELDMADEDEIDFFTELMGGGWAGAAGPPAGA</sequence>
<accession>A0AAV5DMY5</accession>
<evidence type="ECO:0000313" key="4">
    <source>
        <dbReference type="Proteomes" id="UP001054889"/>
    </source>
</evidence>
<dbReference type="InterPro" id="IPR000626">
    <property type="entry name" value="Ubiquitin-like_dom"/>
</dbReference>
<dbReference type="CDD" id="cd01763">
    <property type="entry name" value="Ubl_SUMO_like"/>
    <property type="match status" value="1"/>
</dbReference>
<dbReference type="Pfam" id="PF11976">
    <property type="entry name" value="Rad60-SLD"/>
    <property type="match status" value="1"/>
</dbReference>